<gene>
    <name evidence="2" type="ORF">G6O67_000796</name>
</gene>
<comment type="caution">
    <text evidence="2">The sequence shown here is derived from an EMBL/GenBank/DDBJ whole genome shotgun (WGS) entry which is preliminary data.</text>
</comment>
<sequence length="104" mass="11412">MLCSSLHIQAHRLHRPSWLGSVSKSLPPAHIRLIRLPRPPELNHGEIEQPETSSSRSTQAPLRVFTHLCSILFGHTSTVDDRPPALASRLVTAVPQRVSPASSS</sequence>
<protein>
    <submittedName>
        <fullName evidence="2">Uncharacterized protein</fullName>
    </submittedName>
</protein>
<accession>A0A8H4PZZ1</accession>
<proteinExistence type="predicted"/>
<evidence type="ECO:0000313" key="2">
    <source>
        <dbReference type="EMBL" id="KAF4513533.1"/>
    </source>
</evidence>
<feature type="region of interest" description="Disordered" evidence="1">
    <location>
        <begin position="37"/>
        <end position="59"/>
    </location>
</feature>
<evidence type="ECO:0000256" key="1">
    <source>
        <dbReference type="SAM" id="MobiDB-lite"/>
    </source>
</evidence>
<evidence type="ECO:0000313" key="3">
    <source>
        <dbReference type="Proteomes" id="UP000557566"/>
    </source>
</evidence>
<reference evidence="2 3" key="1">
    <citation type="journal article" date="2020" name="Genome Biol. Evol.">
        <title>A new high-quality draft genome assembly of the Chinese cordyceps Ophiocordyceps sinensis.</title>
        <authorList>
            <person name="Shu R."/>
            <person name="Zhang J."/>
            <person name="Meng Q."/>
            <person name="Zhang H."/>
            <person name="Zhou G."/>
            <person name="Li M."/>
            <person name="Wu P."/>
            <person name="Zhao Y."/>
            <person name="Chen C."/>
            <person name="Qin Q."/>
        </authorList>
    </citation>
    <scope>NUCLEOTIDE SEQUENCE [LARGE SCALE GENOMIC DNA]</scope>
    <source>
        <strain evidence="2 3">IOZ07</strain>
    </source>
</reference>
<feature type="compositionally biased region" description="Polar residues" evidence="1">
    <location>
        <begin position="50"/>
        <end position="59"/>
    </location>
</feature>
<name>A0A8H4PZZ1_9HYPO</name>
<dbReference type="Proteomes" id="UP000557566">
    <property type="component" value="Unassembled WGS sequence"/>
</dbReference>
<dbReference type="AlphaFoldDB" id="A0A8H4PZZ1"/>
<keyword evidence="3" id="KW-1185">Reference proteome</keyword>
<organism evidence="2 3">
    <name type="scientific">Ophiocordyceps sinensis</name>
    <dbReference type="NCBI Taxonomy" id="72228"/>
    <lineage>
        <taxon>Eukaryota</taxon>
        <taxon>Fungi</taxon>
        <taxon>Dikarya</taxon>
        <taxon>Ascomycota</taxon>
        <taxon>Pezizomycotina</taxon>
        <taxon>Sordariomycetes</taxon>
        <taxon>Hypocreomycetidae</taxon>
        <taxon>Hypocreales</taxon>
        <taxon>Ophiocordycipitaceae</taxon>
        <taxon>Ophiocordyceps</taxon>
    </lineage>
</organism>
<dbReference type="EMBL" id="JAAVMX010000001">
    <property type="protein sequence ID" value="KAF4513533.1"/>
    <property type="molecule type" value="Genomic_DNA"/>
</dbReference>